<name>A0A1X2GC02_9FUNG</name>
<dbReference type="STRING" id="101127.A0A1X2GC02"/>
<evidence type="ECO:0000313" key="7">
    <source>
        <dbReference type="EMBL" id="ORX50179.1"/>
    </source>
</evidence>
<protein>
    <recommendedName>
        <fullName evidence="6">CSN8/PSMD8/EIF3K domain-containing protein</fullName>
    </recommendedName>
</protein>
<dbReference type="InterPro" id="IPR033464">
    <property type="entry name" value="CSN8_PSD8_EIF3K"/>
</dbReference>
<evidence type="ECO:0000256" key="4">
    <source>
        <dbReference type="ARBA" id="ARBA00022790"/>
    </source>
</evidence>
<keyword evidence="8" id="KW-1185">Reference proteome</keyword>
<dbReference type="AlphaFoldDB" id="A0A1X2GC02"/>
<sequence>MIESFLANRDYAGLLQACEDYEIQWSTGADTSMPLSTIYTAFLAAYIITDDLQTTRFVRKRMLATASNQGWTISEETNRMWEVCKALLVSDHACAYELLMNSANWRPQLHQLVADIMESLRERMTYTLSQVYSNISLNDTIKYFCLPENDLIQALEAKGWTYDQGTQLFAPSRQDITQRTTSSFTQISNVADIVLHLDKF</sequence>
<keyword evidence="3" id="KW-0963">Cytoplasm</keyword>
<accession>A0A1X2GC02</accession>
<evidence type="ECO:0000256" key="5">
    <source>
        <dbReference type="ARBA" id="ARBA00023242"/>
    </source>
</evidence>
<dbReference type="PANTHER" id="PTHR13339">
    <property type="entry name" value="COP9 SIGNALOSOME COMPLEX SUBUNIT 8"/>
    <property type="match status" value="1"/>
</dbReference>
<dbReference type="InterPro" id="IPR033205">
    <property type="entry name" value="COP9_CSN8"/>
</dbReference>
<keyword evidence="5" id="KW-0539">Nucleus</keyword>
<dbReference type="OrthoDB" id="5351233at2759"/>
<proteinExistence type="predicted"/>
<comment type="caution">
    <text evidence="7">The sequence shown here is derived from an EMBL/GenBank/DDBJ whole genome shotgun (WGS) entry which is preliminary data.</text>
</comment>
<keyword evidence="4" id="KW-0736">Signalosome</keyword>
<evidence type="ECO:0000259" key="6">
    <source>
        <dbReference type="Pfam" id="PF10075"/>
    </source>
</evidence>
<organism evidence="7 8">
    <name type="scientific">Hesseltinella vesiculosa</name>
    <dbReference type="NCBI Taxonomy" id="101127"/>
    <lineage>
        <taxon>Eukaryota</taxon>
        <taxon>Fungi</taxon>
        <taxon>Fungi incertae sedis</taxon>
        <taxon>Mucoromycota</taxon>
        <taxon>Mucoromycotina</taxon>
        <taxon>Mucoromycetes</taxon>
        <taxon>Mucorales</taxon>
        <taxon>Cunninghamellaceae</taxon>
        <taxon>Hesseltinella</taxon>
    </lineage>
</organism>
<feature type="domain" description="CSN8/PSMD8/EIF3K" evidence="6">
    <location>
        <begin position="36"/>
        <end position="174"/>
    </location>
</feature>
<dbReference type="GO" id="GO:0000338">
    <property type="term" value="P:protein deneddylation"/>
    <property type="evidence" value="ECO:0007669"/>
    <property type="project" value="InterPro"/>
</dbReference>
<dbReference type="Proteomes" id="UP000242146">
    <property type="component" value="Unassembled WGS sequence"/>
</dbReference>
<dbReference type="EMBL" id="MCGT01000024">
    <property type="protein sequence ID" value="ORX50179.1"/>
    <property type="molecule type" value="Genomic_DNA"/>
</dbReference>
<evidence type="ECO:0000256" key="3">
    <source>
        <dbReference type="ARBA" id="ARBA00022490"/>
    </source>
</evidence>
<dbReference type="GO" id="GO:0005737">
    <property type="term" value="C:cytoplasm"/>
    <property type="evidence" value="ECO:0007669"/>
    <property type="project" value="UniProtKB-SubCell"/>
</dbReference>
<dbReference type="GO" id="GO:0010387">
    <property type="term" value="P:COP9 signalosome assembly"/>
    <property type="evidence" value="ECO:0007669"/>
    <property type="project" value="InterPro"/>
</dbReference>
<comment type="subcellular location">
    <subcellularLocation>
        <location evidence="2">Cytoplasm</location>
    </subcellularLocation>
    <subcellularLocation>
        <location evidence="1">Nucleus</location>
    </subcellularLocation>
</comment>
<dbReference type="Pfam" id="PF10075">
    <property type="entry name" value="CSN8_PSD8_EIF3K"/>
    <property type="match status" value="1"/>
</dbReference>
<dbReference type="PANTHER" id="PTHR13339:SF0">
    <property type="entry name" value="COP9 SIGNALOSOME COMPLEX SUBUNIT 8"/>
    <property type="match status" value="1"/>
</dbReference>
<evidence type="ECO:0000256" key="2">
    <source>
        <dbReference type="ARBA" id="ARBA00004496"/>
    </source>
</evidence>
<gene>
    <name evidence="7" type="ORF">DM01DRAFT_1409177</name>
</gene>
<evidence type="ECO:0000256" key="1">
    <source>
        <dbReference type="ARBA" id="ARBA00004123"/>
    </source>
</evidence>
<reference evidence="7 8" key="1">
    <citation type="submission" date="2016-07" db="EMBL/GenBank/DDBJ databases">
        <title>Pervasive Adenine N6-methylation of Active Genes in Fungi.</title>
        <authorList>
            <consortium name="DOE Joint Genome Institute"/>
            <person name="Mondo S.J."/>
            <person name="Dannebaum R.O."/>
            <person name="Kuo R.C."/>
            <person name="Labutti K."/>
            <person name="Haridas S."/>
            <person name="Kuo A."/>
            <person name="Salamov A."/>
            <person name="Ahrendt S.R."/>
            <person name="Lipzen A."/>
            <person name="Sullivan W."/>
            <person name="Andreopoulos W.B."/>
            <person name="Clum A."/>
            <person name="Lindquist E."/>
            <person name="Daum C."/>
            <person name="Ramamoorthy G.K."/>
            <person name="Gryganskyi A."/>
            <person name="Culley D."/>
            <person name="Magnuson J.K."/>
            <person name="James T.Y."/>
            <person name="O'Malley M.A."/>
            <person name="Stajich J.E."/>
            <person name="Spatafora J.W."/>
            <person name="Visel A."/>
            <person name="Grigoriev I.V."/>
        </authorList>
    </citation>
    <scope>NUCLEOTIDE SEQUENCE [LARGE SCALE GENOMIC DNA]</scope>
    <source>
        <strain evidence="7 8">NRRL 3301</strain>
    </source>
</reference>
<evidence type="ECO:0000313" key="8">
    <source>
        <dbReference type="Proteomes" id="UP000242146"/>
    </source>
</evidence>
<dbReference type="GO" id="GO:0008180">
    <property type="term" value="C:COP9 signalosome"/>
    <property type="evidence" value="ECO:0007669"/>
    <property type="project" value="UniProtKB-KW"/>
</dbReference>